<feature type="binding site" evidence="1">
    <location>
        <begin position="141"/>
        <end position="142"/>
    </location>
    <ligand>
        <name>substrate</name>
    </ligand>
</feature>
<evidence type="ECO:0000256" key="1">
    <source>
        <dbReference type="PIRSR" id="PIRSR613078-2"/>
    </source>
</evidence>
<gene>
    <name evidence="3" type="ORF">PCL_03887</name>
</gene>
<reference evidence="3 4" key="1">
    <citation type="journal article" date="2016" name="Front. Microbiol.">
        <title>Genome and transcriptome sequences reveal the specific parasitism of the nematophagous Purpureocillium lilacinum 36-1.</title>
        <authorList>
            <person name="Xie J."/>
            <person name="Li S."/>
            <person name="Mo C."/>
            <person name="Xiao X."/>
            <person name="Peng D."/>
            <person name="Wang G."/>
            <person name="Xiao Y."/>
        </authorList>
    </citation>
    <scope>NUCLEOTIDE SEQUENCE [LARGE SCALE GENOMIC DNA]</scope>
    <source>
        <strain evidence="3 4">36-1</strain>
    </source>
</reference>
<sequence>MVPAPPLPEAARAPLHLHRPHPILATPSFVSPSLSSSIHRHARRPPPRCPLPCQKPRSAVVDGLFGCSLRPLLLLLLLGRLSHSLTHSPNPLPKDPTPDRRLSTRLSRQQQTNQPTMGGSTPRVFIVRHGETEWSLSGKHTGRTDIPLTADGEKRVRATGKALVGDDRLIVPKKLVHIWNGQAVEQPACTSTGKAPPRTPAAAYLRAASPLPMRLRASAGICGHLRARHGGPSGMRPPACIGRTNIPAWHAWASIIQPSVHDEPTFKPDHRCGKQPPARPSRRLPHTCHGASLHRSIARTTPCAARPLRLPAVKSHHPSIRPSVAASSPRPCYRVVTPSCSVVVRRRSSAHAPLAPASSPASSSLMRHRAATSHKHHIVSVVCERANRQTDGYSLPSIVVLPHTHPFPHSASPPYVSPRKRAQRTFELLNLGVEDPLPWAAHGSQDPGSLVCGARVEVTDDIREWDYGDYEGVTSPEIRRRRAEQGLDPNWDIWRDGCPGGESPEQVTERLDRLIAEIRRKWNEPAMGTGKHGDVLLVAHGHILRAFAMRWAGKTLQDGPAFLLEAGGVGTLSYEHHNIEEPAILLGGAFVVDMAPQGNL</sequence>
<proteinExistence type="predicted"/>
<evidence type="ECO:0008006" key="5">
    <source>
        <dbReference type="Google" id="ProtNLM"/>
    </source>
</evidence>
<dbReference type="CDD" id="cd07067">
    <property type="entry name" value="HP_PGM_like"/>
    <property type="match status" value="1"/>
</dbReference>
<dbReference type="InterPro" id="IPR029033">
    <property type="entry name" value="His_PPase_superfam"/>
</dbReference>
<dbReference type="SUPFAM" id="SSF53254">
    <property type="entry name" value="Phosphoglycerate mutase-like"/>
    <property type="match status" value="2"/>
</dbReference>
<dbReference type="AlphaFoldDB" id="A0A2U3EQB8"/>
<dbReference type="SMART" id="SM00855">
    <property type="entry name" value="PGAM"/>
    <property type="match status" value="1"/>
</dbReference>
<accession>A0A2U3EQB8</accession>
<dbReference type="Pfam" id="PF00300">
    <property type="entry name" value="His_Phos_1"/>
    <property type="match status" value="2"/>
</dbReference>
<dbReference type="GO" id="GO:0046390">
    <property type="term" value="P:ribose phosphate biosynthetic process"/>
    <property type="evidence" value="ECO:0007669"/>
    <property type="project" value="TreeGrafter"/>
</dbReference>
<evidence type="ECO:0000256" key="2">
    <source>
        <dbReference type="SAM" id="MobiDB-lite"/>
    </source>
</evidence>
<feature type="region of interest" description="Disordered" evidence="2">
    <location>
        <begin position="266"/>
        <end position="286"/>
    </location>
</feature>
<organism evidence="3 4">
    <name type="scientific">Purpureocillium lilacinum</name>
    <name type="common">Paecilomyces lilacinus</name>
    <dbReference type="NCBI Taxonomy" id="33203"/>
    <lineage>
        <taxon>Eukaryota</taxon>
        <taxon>Fungi</taxon>
        <taxon>Dikarya</taxon>
        <taxon>Ascomycota</taxon>
        <taxon>Pezizomycotina</taxon>
        <taxon>Sordariomycetes</taxon>
        <taxon>Hypocreomycetidae</taxon>
        <taxon>Hypocreales</taxon>
        <taxon>Ophiocordycipitaceae</taxon>
        <taxon>Purpureocillium</taxon>
    </lineage>
</organism>
<comment type="caution">
    <text evidence="3">The sequence shown here is derived from an EMBL/GenBank/DDBJ whole genome shotgun (WGS) entry which is preliminary data.</text>
</comment>
<dbReference type="InterPro" id="IPR013078">
    <property type="entry name" value="His_Pase_superF_clade-1"/>
</dbReference>
<dbReference type="Proteomes" id="UP000245956">
    <property type="component" value="Unassembled WGS sequence"/>
</dbReference>
<dbReference type="EMBL" id="LCWV01000001">
    <property type="protein sequence ID" value="PWI76693.1"/>
    <property type="molecule type" value="Genomic_DNA"/>
</dbReference>
<evidence type="ECO:0000313" key="3">
    <source>
        <dbReference type="EMBL" id="PWI76693.1"/>
    </source>
</evidence>
<dbReference type="Gene3D" id="3.40.50.1240">
    <property type="entry name" value="Phosphoglycerate mutase-like"/>
    <property type="match status" value="2"/>
</dbReference>
<name>A0A2U3EQB8_PURLI</name>
<feature type="region of interest" description="Disordered" evidence="2">
    <location>
        <begin position="85"/>
        <end position="122"/>
    </location>
</feature>
<protein>
    <recommendedName>
        <fullName evidence="5">Phosphoglycerate mutase family protein</fullName>
    </recommendedName>
</protein>
<dbReference type="PANTHER" id="PTHR48100:SF15">
    <property type="entry name" value="SEDOHEPTULOSE 1,7-BISPHOSPHATASE"/>
    <property type="match status" value="1"/>
</dbReference>
<dbReference type="PANTHER" id="PTHR48100">
    <property type="entry name" value="BROAD-SPECIFICITY PHOSPHATASE YOR283W-RELATED"/>
    <property type="match status" value="1"/>
</dbReference>
<dbReference type="GO" id="GO:0050278">
    <property type="term" value="F:sedoheptulose-bisphosphatase activity"/>
    <property type="evidence" value="ECO:0007669"/>
    <property type="project" value="TreeGrafter"/>
</dbReference>
<evidence type="ECO:0000313" key="4">
    <source>
        <dbReference type="Proteomes" id="UP000245956"/>
    </source>
</evidence>
<dbReference type="InterPro" id="IPR050275">
    <property type="entry name" value="PGM_Phosphatase"/>
</dbReference>